<feature type="transmembrane region" description="Helical" evidence="2">
    <location>
        <begin position="414"/>
        <end position="435"/>
    </location>
</feature>
<name>A0A6A5TI11_9PLEO</name>
<organism evidence="3 4">
    <name type="scientific">Byssothecium circinans</name>
    <dbReference type="NCBI Taxonomy" id="147558"/>
    <lineage>
        <taxon>Eukaryota</taxon>
        <taxon>Fungi</taxon>
        <taxon>Dikarya</taxon>
        <taxon>Ascomycota</taxon>
        <taxon>Pezizomycotina</taxon>
        <taxon>Dothideomycetes</taxon>
        <taxon>Pleosporomycetidae</taxon>
        <taxon>Pleosporales</taxon>
        <taxon>Massarineae</taxon>
        <taxon>Massarinaceae</taxon>
        <taxon>Byssothecium</taxon>
    </lineage>
</organism>
<feature type="transmembrane region" description="Helical" evidence="2">
    <location>
        <begin position="228"/>
        <end position="251"/>
    </location>
</feature>
<feature type="transmembrane region" description="Helical" evidence="2">
    <location>
        <begin position="271"/>
        <end position="290"/>
    </location>
</feature>
<feature type="region of interest" description="Disordered" evidence="1">
    <location>
        <begin position="1"/>
        <end position="22"/>
    </location>
</feature>
<evidence type="ECO:0000313" key="3">
    <source>
        <dbReference type="EMBL" id="KAF1951369.1"/>
    </source>
</evidence>
<dbReference type="SUPFAM" id="SSF52343">
    <property type="entry name" value="Ferredoxin reductase-like, C-terminal NADP-linked domain"/>
    <property type="match status" value="1"/>
</dbReference>
<accession>A0A6A5TI11</accession>
<dbReference type="AlphaFoldDB" id="A0A6A5TI11"/>
<keyword evidence="2" id="KW-1133">Transmembrane helix</keyword>
<dbReference type="Gene3D" id="3.40.50.80">
    <property type="entry name" value="Nucleotide-binding domain of ferredoxin-NADP reductase (FNR) module"/>
    <property type="match status" value="1"/>
</dbReference>
<gene>
    <name evidence="3" type="ORF">CC80DRAFT_425035</name>
</gene>
<sequence length="532" mass="58745">MQHTINISATPCASTDVIDPPDDVLERRGRVNSTTSSAGQSEILFKLLAYEQPGRTVDHIDPPLPAHLRRGREITHAFSSRIARGYSYPADPTSLIRANSNSRTGRQPRTWITTFGCLIATVFLANVTALATFTGQRRLAVEIALNAVSGNIFLTVLIRHETFLNLLYRITTSLPPTAPLFLRRRLANFHHVGGVHVGCALSSLSWYIAYVYLCVYDFAQRRERKEQIGALISINLITCLLFIILLLAVCLTALPGPREKHHNNFERVHRFGGWAAMAIFWVHAGITSLLSPPSTPLYTHPSLWLLAATTILLIFPWLHIRRVNVSTTRLSTNALILTFPHPTMPPTSTMRFSTSPLTEWHAFAPLPNFPRAGESSIVVAAAGDWTSATIATPPPRIWLRNLPTRNFLAAARMFRTLVLVATGSGIGPVLSYLAALTPEARATQRIRVLWVGRDPFAGEWGFARHVIERVDPRPEIVDSRPARPDVVARTGVVVEREGAEAVFVVSNRGLTGEVLWAARGWGCVAFGASFDS</sequence>
<keyword evidence="2" id="KW-0812">Transmembrane</keyword>
<feature type="transmembrane region" description="Helical" evidence="2">
    <location>
        <begin position="302"/>
        <end position="320"/>
    </location>
</feature>
<keyword evidence="2" id="KW-0472">Membrane</keyword>
<dbReference type="InterPro" id="IPR039261">
    <property type="entry name" value="FNR_nucleotide-bd"/>
</dbReference>
<evidence type="ECO:0000256" key="2">
    <source>
        <dbReference type="SAM" id="Phobius"/>
    </source>
</evidence>
<keyword evidence="4" id="KW-1185">Reference proteome</keyword>
<dbReference type="PANTHER" id="PTHR33927">
    <property type="entry name" value="TRANSMEMBRANE PROTEIN"/>
    <property type="match status" value="1"/>
</dbReference>
<dbReference type="PANTHER" id="PTHR33927:SF5">
    <property type="entry name" value="ENZYME, PUTATIVE (AFU_ORTHOLOGUE AFUA_8G01222)-RELATED"/>
    <property type="match status" value="1"/>
</dbReference>
<feature type="transmembrane region" description="Helical" evidence="2">
    <location>
        <begin position="192"/>
        <end position="213"/>
    </location>
</feature>
<feature type="compositionally biased region" description="Polar residues" evidence="1">
    <location>
        <begin position="1"/>
        <end position="13"/>
    </location>
</feature>
<evidence type="ECO:0000256" key="1">
    <source>
        <dbReference type="SAM" id="MobiDB-lite"/>
    </source>
</evidence>
<evidence type="ECO:0000313" key="4">
    <source>
        <dbReference type="Proteomes" id="UP000800035"/>
    </source>
</evidence>
<feature type="transmembrane region" description="Helical" evidence="2">
    <location>
        <begin position="139"/>
        <end position="158"/>
    </location>
</feature>
<dbReference type="OrthoDB" id="3142841at2759"/>
<reference evidence="3" key="1">
    <citation type="journal article" date="2020" name="Stud. Mycol.">
        <title>101 Dothideomycetes genomes: a test case for predicting lifestyles and emergence of pathogens.</title>
        <authorList>
            <person name="Haridas S."/>
            <person name="Albert R."/>
            <person name="Binder M."/>
            <person name="Bloem J."/>
            <person name="Labutti K."/>
            <person name="Salamov A."/>
            <person name="Andreopoulos B."/>
            <person name="Baker S."/>
            <person name="Barry K."/>
            <person name="Bills G."/>
            <person name="Bluhm B."/>
            <person name="Cannon C."/>
            <person name="Castanera R."/>
            <person name="Culley D."/>
            <person name="Daum C."/>
            <person name="Ezra D."/>
            <person name="Gonzalez J."/>
            <person name="Henrissat B."/>
            <person name="Kuo A."/>
            <person name="Liang C."/>
            <person name="Lipzen A."/>
            <person name="Lutzoni F."/>
            <person name="Magnuson J."/>
            <person name="Mondo S."/>
            <person name="Nolan M."/>
            <person name="Ohm R."/>
            <person name="Pangilinan J."/>
            <person name="Park H.-J."/>
            <person name="Ramirez L."/>
            <person name="Alfaro M."/>
            <person name="Sun H."/>
            <person name="Tritt A."/>
            <person name="Yoshinaga Y."/>
            <person name="Zwiers L.-H."/>
            <person name="Turgeon B."/>
            <person name="Goodwin S."/>
            <person name="Spatafora J."/>
            <person name="Crous P."/>
            <person name="Grigoriev I."/>
        </authorList>
    </citation>
    <scope>NUCLEOTIDE SEQUENCE</scope>
    <source>
        <strain evidence="3">CBS 675.92</strain>
    </source>
</reference>
<evidence type="ECO:0008006" key="5">
    <source>
        <dbReference type="Google" id="ProtNLM"/>
    </source>
</evidence>
<protein>
    <recommendedName>
        <fullName evidence="5">FAD-binding FR-type domain-containing protein</fullName>
    </recommendedName>
</protein>
<dbReference type="InterPro" id="IPR052979">
    <property type="entry name" value="Adenylate-forming_domain"/>
</dbReference>
<dbReference type="Proteomes" id="UP000800035">
    <property type="component" value="Unassembled WGS sequence"/>
</dbReference>
<dbReference type="EMBL" id="ML977018">
    <property type="protein sequence ID" value="KAF1951369.1"/>
    <property type="molecule type" value="Genomic_DNA"/>
</dbReference>
<proteinExistence type="predicted"/>
<feature type="transmembrane region" description="Helical" evidence="2">
    <location>
        <begin position="111"/>
        <end position="133"/>
    </location>
</feature>